<dbReference type="PROSITE" id="PS51257">
    <property type="entry name" value="PROKAR_LIPOPROTEIN"/>
    <property type="match status" value="1"/>
</dbReference>
<proteinExistence type="predicted"/>
<sequence>MFNKKVNKILAINLALGLSFVSCNFRAVNTKPHGIAEWVKLNPVKSVLIGLLPLLGGVGCYLGCKSYQYFHIKFYDSKSEAEKNLEKIEPKYNKKNREICAVCSTSKDGVHQDNHEENSDEIKFFDHEDVADSGRYAKVIAVCASSRFTSTDLTIRYANVLDNGKIKTKDGKIFTHKKVVDGDYAEINSIAKKDHKLIYAQIFDKAAIKELVRNSVEKYLLDGYFALEE</sequence>
<gene>
    <name evidence="1" type="ORF">RsTaC01_0081</name>
</gene>
<protein>
    <recommendedName>
        <fullName evidence="2">Lipoprotein</fullName>
    </recommendedName>
</protein>
<name>A0AA48KVX0_9FIRM</name>
<accession>A0AA48KVX0</accession>
<reference evidence="1" key="1">
    <citation type="journal article" date="2023" name="ISME J.">
        <title>Emergence of putative energy parasites within Clostridia revealed by genome analysis of a novel endosymbiotic clade.</title>
        <authorList>
            <person name="Takahashi K."/>
            <person name="Kuwahara H."/>
            <person name="Horikawa Y."/>
            <person name="Izawa K."/>
            <person name="Kato D."/>
            <person name="Inagaki T."/>
            <person name="Yuki M."/>
            <person name="Ohkuma M."/>
            <person name="Hongoh Y."/>
        </authorList>
    </citation>
    <scope>NUCLEOTIDE SEQUENCE</scope>
    <source>
        <strain evidence="1">RsTa-C01</strain>
    </source>
</reference>
<dbReference type="EMBL" id="AP027925">
    <property type="protein sequence ID" value="BED92381.1"/>
    <property type="molecule type" value="Genomic_DNA"/>
</dbReference>
<dbReference type="KEGG" id="ptrh:RsTaC01_0081"/>
<dbReference type="Proteomes" id="UP001335720">
    <property type="component" value="Chromosome"/>
</dbReference>
<organism evidence="1">
    <name type="scientific">Candidatus Paraimprobicoccus trichonymphae</name>
    <dbReference type="NCBI Taxonomy" id="3033793"/>
    <lineage>
        <taxon>Bacteria</taxon>
        <taxon>Bacillati</taxon>
        <taxon>Bacillota</taxon>
        <taxon>Clostridia</taxon>
        <taxon>Candidatus Paraimprobicoccus</taxon>
    </lineage>
</organism>
<evidence type="ECO:0008006" key="2">
    <source>
        <dbReference type="Google" id="ProtNLM"/>
    </source>
</evidence>
<evidence type="ECO:0000313" key="1">
    <source>
        <dbReference type="EMBL" id="BED92381.1"/>
    </source>
</evidence>
<dbReference type="AlphaFoldDB" id="A0AA48KVX0"/>